<evidence type="ECO:0000313" key="2">
    <source>
        <dbReference type="EnsemblPlants" id="Bo3g061460.1"/>
    </source>
</evidence>
<dbReference type="EnsemblPlants" id="Bo3g061460.1">
    <property type="protein sequence ID" value="Bo3g061460.1"/>
    <property type="gene ID" value="Bo3g061460"/>
</dbReference>
<accession>A0A0D3BA83</accession>
<proteinExistence type="predicted"/>
<dbReference type="PROSITE" id="PS50090">
    <property type="entry name" value="MYB_LIKE"/>
    <property type="match status" value="1"/>
</dbReference>
<reference evidence="2 3" key="1">
    <citation type="journal article" date="2014" name="Genome Biol.">
        <title>Transcriptome and methylome profiling reveals relics of genome dominance in the mesopolyploid Brassica oleracea.</title>
        <authorList>
            <person name="Parkin I.A."/>
            <person name="Koh C."/>
            <person name="Tang H."/>
            <person name="Robinson S.J."/>
            <person name="Kagale S."/>
            <person name="Clarke W.E."/>
            <person name="Town C.D."/>
            <person name="Nixon J."/>
            <person name="Krishnakumar V."/>
            <person name="Bidwell S.L."/>
            <person name="Denoeud F."/>
            <person name="Belcram H."/>
            <person name="Links M.G."/>
            <person name="Just J."/>
            <person name="Clarke C."/>
            <person name="Bender T."/>
            <person name="Huebert T."/>
            <person name="Mason A.S."/>
            <person name="Pires J.C."/>
            <person name="Barker G."/>
            <person name="Moore J."/>
            <person name="Walley P.G."/>
            <person name="Manoli S."/>
            <person name="Batley J."/>
            <person name="Edwards D."/>
            <person name="Nelson M.N."/>
            <person name="Wang X."/>
            <person name="Paterson A.H."/>
            <person name="King G."/>
            <person name="Bancroft I."/>
            <person name="Chalhoub B."/>
            <person name="Sharpe A.G."/>
        </authorList>
    </citation>
    <scope>NUCLEOTIDE SEQUENCE</scope>
    <source>
        <strain evidence="2 3">cv. TO1000</strain>
    </source>
</reference>
<dbReference type="Proteomes" id="UP000032141">
    <property type="component" value="Chromosome C3"/>
</dbReference>
<dbReference type="HOGENOM" id="CLU_012390_0_0_1"/>
<evidence type="ECO:0000313" key="3">
    <source>
        <dbReference type="Proteomes" id="UP000032141"/>
    </source>
</evidence>
<organism evidence="2 3">
    <name type="scientific">Brassica oleracea var. oleracea</name>
    <dbReference type="NCBI Taxonomy" id="109376"/>
    <lineage>
        <taxon>Eukaryota</taxon>
        <taxon>Viridiplantae</taxon>
        <taxon>Streptophyta</taxon>
        <taxon>Embryophyta</taxon>
        <taxon>Tracheophyta</taxon>
        <taxon>Spermatophyta</taxon>
        <taxon>Magnoliopsida</taxon>
        <taxon>eudicotyledons</taxon>
        <taxon>Gunneridae</taxon>
        <taxon>Pentapetalae</taxon>
        <taxon>rosids</taxon>
        <taxon>malvids</taxon>
        <taxon>Brassicales</taxon>
        <taxon>Brassicaceae</taxon>
        <taxon>Brassiceae</taxon>
        <taxon>Brassica</taxon>
    </lineage>
</organism>
<reference evidence="2" key="2">
    <citation type="submission" date="2015-03" db="UniProtKB">
        <authorList>
            <consortium name="EnsemblPlants"/>
        </authorList>
    </citation>
    <scope>IDENTIFICATION</scope>
</reference>
<dbReference type="PANTHER" id="PTHR45023:SF4">
    <property type="entry name" value="GLYCINE-RICH PROTEIN-RELATED"/>
    <property type="match status" value="1"/>
</dbReference>
<keyword evidence="3" id="KW-1185">Reference proteome</keyword>
<feature type="domain" description="Myb-like" evidence="1">
    <location>
        <begin position="42"/>
        <end position="113"/>
    </location>
</feature>
<evidence type="ECO:0000259" key="1">
    <source>
        <dbReference type="PROSITE" id="PS50090"/>
    </source>
</evidence>
<dbReference type="STRING" id="109376.A0A0D3BA83"/>
<protein>
    <recommendedName>
        <fullName evidence="1">Myb-like domain-containing protein</fullName>
    </recommendedName>
</protein>
<dbReference type="PANTHER" id="PTHR45023">
    <property type="match status" value="1"/>
</dbReference>
<dbReference type="AlphaFoldDB" id="A0A0D3BA83"/>
<dbReference type="InterPro" id="IPR001005">
    <property type="entry name" value="SANT/Myb"/>
</dbReference>
<dbReference type="Gene3D" id="1.10.10.60">
    <property type="entry name" value="Homeodomain-like"/>
    <property type="match status" value="1"/>
</dbReference>
<dbReference type="Gramene" id="Bo3g061460.1">
    <property type="protein sequence ID" value="Bo3g061460.1"/>
    <property type="gene ID" value="Bo3g061460"/>
</dbReference>
<sequence>MDSSPSTHTSKFVDLLNSQQTISFGNFEDCVEQSSNFGPTPAQRRERRKWTPTDDVLLISSWLNTSKDPVVGNEQKSGAFWTRVAAYFAASPQVAGCEQREAAHCKQRWHKMNDLVCKFCGSYEAATREISSGQNENDILKLAHQIFYNNHNKKFTLDHAWKELRNDQKWYSSTSRATESTRPQGVKAAKASGKKPVVKEKGLNDFQTMWSIKQQDLVIKERLSKMSLLDNLIAKKEPLGESEEALKNKLINDLLSN</sequence>
<name>A0A0D3BA83_BRAOL</name>